<reference evidence="2 3" key="1">
    <citation type="submission" date="2022-09" db="EMBL/GenBank/DDBJ databases">
        <authorList>
            <person name="Palmer J.M."/>
        </authorList>
    </citation>
    <scope>NUCLEOTIDE SEQUENCE [LARGE SCALE GENOMIC DNA]</scope>
    <source>
        <strain evidence="2 3">DSM 7382</strain>
    </source>
</reference>
<dbReference type="GO" id="GO:0000138">
    <property type="term" value="C:Golgi trans cisterna"/>
    <property type="evidence" value="ECO:0007669"/>
    <property type="project" value="TreeGrafter"/>
</dbReference>
<dbReference type="Proteomes" id="UP001385951">
    <property type="component" value="Unassembled WGS sequence"/>
</dbReference>
<dbReference type="AlphaFoldDB" id="A0AAW0GSP6"/>
<dbReference type="PANTHER" id="PTHR21575">
    <property type="entry name" value="PROTEIN HID1"/>
    <property type="match status" value="1"/>
</dbReference>
<dbReference type="GO" id="GO:0016020">
    <property type="term" value="C:membrane"/>
    <property type="evidence" value="ECO:0007669"/>
    <property type="project" value="TreeGrafter"/>
</dbReference>
<feature type="compositionally biased region" description="Low complexity" evidence="1">
    <location>
        <begin position="193"/>
        <end position="213"/>
    </location>
</feature>
<feature type="region of interest" description="Disordered" evidence="1">
    <location>
        <begin position="172"/>
        <end position="213"/>
    </location>
</feature>
<accession>A0AAW0GSP6</accession>
<feature type="compositionally biased region" description="Polar residues" evidence="1">
    <location>
        <begin position="719"/>
        <end position="732"/>
    </location>
</feature>
<proteinExistence type="predicted"/>
<dbReference type="GO" id="GO:0005797">
    <property type="term" value="C:Golgi medial cisterna"/>
    <property type="evidence" value="ECO:0007669"/>
    <property type="project" value="TreeGrafter"/>
</dbReference>
<feature type="region of interest" description="Disordered" evidence="1">
    <location>
        <begin position="647"/>
        <end position="752"/>
    </location>
</feature>
<dbReference type="PANTHER" id="PTHR21575:SF12">
    <property type="entry name" value="PROTEIN HID1"/>
    <property type="match status" value="1"/>
</dbReference>
<evidence type="ECO:0000313" key="2">
    <source>
        <dbReference type="EMBL" id="KAK7693228.1"/>
    </source>
</evidence>
<name>A0AAW0GSP6_9APHY</name>
<dbReference type="InterPro" id="IPR026705">
    <property type="entry name" value="Hid-1/Ecm30"/>
</dbReference>
<protein>
    <recommendedName>
        <fullName evidence="4">High-temperature-induced dauer-formation protein-domain-containing protein</fullName>
    </recommendedName>
</protein>
<evidence type="ECO:0008006" key="4">
    <source>
        <dbReference type="Google" id="ProtNLM"/>
    </source>
</evidence>
<evidence type="ECO:0000313" key="3">
    <source>
        <dbReference type="Proteomes" id="UP001385951"/>
    </source>
</evidence>
<dbReference type="Pfam" id="PF12722">
    <property type="entry name" value="Hid1"/>
    <property type="match status" value="1"/>
</dbReference>
<sequence length="912" mass="101205">MFANLPQRIHVPFNLLGDEAKLAFRSQPGGIAKLATVRNISDTDTYWDQYILLFDSPSDVFSLISSNDVKRALYEAPENVATLIKVITSRLFNLVSDHTFPTNPTASVASFATSFIKSSTGSQERNTNKEVLNCIRVLQRVLPVIFEIEADSSKFEMEVLWKKEVVNDHHEVDETTRKPQFVIEDDDDDEEPSAAGSSSHARPSGSSSGPKSTKSLPAVAEKLFTCLVDLLFCCGFTLPTKIQVDHYKINYTIWEKGIGSTTDPGPSPPYESNRTEVLRLLLVLFSKQIYVPPVSLFSTPSLYSLHFVQRTPRRDVLTILCSLINTVMNSALGNNNHLMSGVTGRLPYNHLVFKGEDPRSSLVATCFQVLCVLLDFQSGTGRDVVTTHGENEMSGPTARSNAFRYFIAKLHRTNDFAFILSGIIAIFEEQMAAMNNLLPGSKKSVPYMAEAVIFFWKMVELNKKFRAFVLDSEKATDILPYLFCYGLEIKDKPEQHGLCRAISYIFQSLSAEKSFGLKLTSPIKAHIPQKWAVLGTAADFMIQSVYSMIATTSGTLSSLYPAFVIALVNAAPYFKNLSVNSSARLLISDEGHPRLLFFTLEAFNSIILRNLSDNPNLVYAIIRAHKSFEDLGTFTLAGGLREIRRKQQAKEERARQDSGVDKGKQRADADLEEGPHEEKARLLRNEQNNSIDLPRRTESIETLPEASEQSTGGPAPASVPTSPNSANIPSSREPSEKARGKMRAGRSLSSEMTGSLEQLASAGVGRNGFVPTQEWVTSWQQGLPLDPILLLCSELVPKVSELQASLNPANANTAIMDLLRSANLEQELPAPTPLSPRRFVWSDASVVWLTSLIWGEIYIKGMTPLGIWNNTSVRLFYVKHTQSHQRQITETVTNVVGGLLRRTDSSQSVRHR</sequence>
<keyword evidence="3" id="KW-1185">Reference proteome</keyword>
<feature type="compositionally biased region" description="Basic and acidic residues" evidence="1">
    <location>
        <begin position="648"/>
        <end position="684"/>
    </location>
</feature>
<gene>
    <name evidence="2" type="ORF">QCA50_002794</name>
</gene>
<comment type="caution">
    <text evidence="2">The sequence shown here is derived from an EMBL/GenBank/DDBJ whole genome shotgun (WGS) entry which is preliminary data.</text>
</comment>
<dbReference type="EMBL" id="JASBNA010000003">
    <property type="protein sequence ID" value="KAK7693228.1"/>
    <property type="molecule type" value="Genomic_DNA"/>
</dbReference>
<organism evidence="2 3">
    <name type="scientific">Cerrena zonata</name>
    <dbReference type="NCBI Taxonomy" id="2478898"/>
    <lineage>
        <taxon>Eukaryota</taxon>
        <taxon>Fungi</taxon>
        <taxon>Dikarya</taxon>
        <taxon>Basidiomycota</taxon>
        <taxon>Agaricomycotina</taxon>
        <taxon>Agaricomycetes</taxon>
        <taxon>Polyporales</taxon>
        <taxon>Cerrenaceae</taxon>
        <taxon>Cerrena</taxon>
    </lineage>
</organism>
<feature type="compositionally biased region" description="Acidic residues" evidence="1">
    <location>
        <begin position="183"/>
        <end position="192"/>
    </location>
</feature>
<evidence type="ECO:0000256" key="1">
    <source>
        <dbReference type="SAM" id="MobiDB-lite"/>
    </source>
</evidence>